<reference evidence="1 2" key="2">
    <citation type="submission" date="2008-10" db="EMBL/GenBank/DDBJ databases">
        <authorList>
            <person name="Fulton L."/>
            <person name="Clifton S."/>
            <person name="Fulton B."/>
            <person name="Xu J."/>
            <person name="Minx P."/>
            <person name="Pepin K.H."/>
            <person name="Johnson M."/>
            <person name="Thiruvilangam P."/>
            <person name="Bhonagiri V."/>
            <person name="Nash W.E."/>
            <person name="Mardis E.R."/>
            <person name="Wilson R.K."/>
        </authorList>
    </citation>
    <scope>NUCLEOTIDE SEQUENCE [LARGE SCALE GENOMIC DNA]</scope>
    <source>
        <strain evidence="1 2">DSM 13279</strain>
    </source>
</reference>
<dbReference type="HOGENOM" id="CLU_2715433_0_0_11"/>
<organism evidence="1 2">
    <name type="scientific">Collinsella stercoris DSM 13279</name>
    <dbReference type="NCBI Taxonomy" id="445975"/>
    <lineage>
        <taxon>Bacteria</taxon>
        <taxon>Bacillati</taxon>
        <taxon>Actinomycetota</taxon>
        <taxon>Coriobacteriia</taxon>
        <taxon>Coriobacteriales</taxon>
        <taxon>Coriobacteriaceae</taxon>
        <taxon>Collinsella</taxon>
    </lineage>
</organism>
<dbReference type="EMBL" id="ABXJ01000055">
    <property type="protein sequence ID" value="EEA90833.1"/>
    <property type="molecule type" value="Genomic_DNA"/>
</dbReference>
<evidence type="ECO:0000313" key="2">
    <source>
        <dbReference type="Proteomes" id="UP000003560"/>
    </source>
</evidence>
<reference evidence="1 2" key="1">
    <citation type="submission" date="2008-10" db="EMBL/GenBank/DDBJ databases">
        <title>Draft genome sequence of Collinsella stercoris (DSM 13279).</title>
        <authorList>
            <person name="Sudarsanam P."/>
            <person name="Ley R."/>
            <person name="Guruge J."/>
            <person name="Turnbaugh P.J."/>
            <person name="Mahowald M."/>
            <person name="Liep D."/>
            <person name="Gordon J."/>
        </authorList>
    </citation>
    <scope>NUCLEOTIDE SEQUENCE [LARGE SCALE GENOMIC DNA]</scope>
    <source>
        <strain evidence="1 2">DSM 13279</strain>
    </source>
</reference>
<proteinExistence type="predicted"/>
<accession>B6G9X8</accession>
<name>B6G9X8_9ACTN</name>
<evidence type="ECO:0000313" key="1">
    <source>
        <dbReference type="EMBL" id="EEA90833.1"/>
    </source>
</evidence>
<dbReference type="AlphaFoldDB" id="B6G9X8"/>
<protein>
    <submittedName>
        <fullName evidence="1">Uncharacterized protein</fullName>
    </submittedName>
</protein>
<sequence>MCGKASGCGAPLSGLRVSGCSCEGNVLACWTARGCSCKGGVSFCWIASGWPFVLQTIDKAHYQGVLCAYLMV</sequence>
<keyword evidence="2" id="KW-1185">Reference proteome</keyword>
<dbReference type="Proteomes" id="UP000003560">
    <property type="component" value="Unassembled WGS sequence"/>
</dbReference>
<comment type="caution">
    <text evidence="1">The sequence shown here is derived from an EMBL/GenBank/DDBJ whole genome shotgun (WGS) entry which is preliminary data.</text>
</comment>
<gene>
    <name evidence="1" type="ORF">COLSTE_00869</name>
</gene>
<dbReference type="STRING" id="445975.COLSTE_00869"/>